<dbReference type="HAMAP" id="MF_00454">
    <property type="entry name" value="FluC"/>
    <property type="match status" value="1"/>
</dbReference>
<dbReference type="STRING" id="521013.SAMN04488567_0334"/>
<dbReference type="Pfam" id="PF02537">
    <property type="entry name" value="CRCB"/>
    <property type="match status" value="1"/>
</dbReference>
<keyword evidence="5 12" id="KW-1133">Transmembrane helix</keyword>
<dbReference type="AlphaFoldDB" id="A0A1G7KYB5"/>
<comment type="similarity">
    <text evidence="10 12">Belongs to the fluoride channel Fluc/FEX (TC 1.A.43) family.</text>
</comment>
<dbReference type="PANTHER" id="PTHR28259:SF1">
    <property type="entry name" value="FLUORIDE EXPORT PROTEIN 1-RELATED"/>
    <property type="match status" value="1"/>
</dbReference>
<dbReference type="PANTHER" id="PTHR28259">
    <property type="entry name" value="FLUORIDE EXPORT PROTEIN 1-RELATED"/>
    <property type="match status" value="1"/>
</dbReference>
<dbReference type="RefSeq" id="WP_090115170.1">
    <property type="nucleotide sequence ID" value="NZ_FNAT01000014.1"/>
</dbReference>
<keyword evidence="4 12" id="KW-0812">Transmembrane</keyword>
<evidence type="ECO:0000256" key="2">
    <source>
        <dbReference type="ARBA" id="ARBA00022475"/>
    </source>
</evidence>
<keyword evidence="6 12" id="KW-0915">Sodium</keyword>
<keyword evidence="12" id="KW-0813">Transport</keyword>
<sequence length="117" mass="11440">MMTSLAFVALGGAVGASLRFLVGQALAFPLGTLAVNVAGSLAIGALWVGLSGRGGLLAPLLVTGLLGGFTTFSAFSLDTLRLVEAGRAGAALAYASGSVILSLGACASGLWIARSLS</sequence>
<feature type="transmembrane region" description="Helical" evidence="12">
    <location>
        <begin position="56"/>
        <end position="77"/>
    </location>
</feature>
<proteinExistence type="inferred from homology"/>
<comment type="function">
    <text evidence="12">Fluoride-specific ion channel. Important for reducing fluoride concentration in the cell, thus reducing its toxicity.</text>
</comment>
<evidence type="ECO:0000256" key="3">
    <source>
        <dbReference type="ARBA" id="ARBA00022519"/>
    </source>
</evidence>
<evidence type="ECO:0000256" key="12">
    <source>
        <dbReference type="HAMAP-Rule" id="MF_00454"/>
    </source>
</evidence>
<gene>
    <name evidence="12" type="primary">fluC</name>
    <name evidence="12" type="synonym">crcB</name>
    <name evidence="13" type="ORF">SAMN04488567_0334</name>
</gene>
<evidence type="ECO:0000256" key="6">
    <source>
        <dbReference type="ARBA" id="ARBA00023053"/>
    </source>
</evidence>
<evidence type="ECO:0000256" key="10">
    <source>
        <dbReference type="ARBA" id="ARBA00035120"/>
    </source>
</evidence>
<keyword evidence="3" id="KW-0997">Cell inner membrane</keyword>
<evidence type="ECO:0000256" key="8">
    <source>
        <dbReference type="ARBA" id="ARBA00023136"/>
    </source>
</evidence>
<dbReference type="GO" id="GO:0140114">
    <property type="term" value="P:cellular detoxification of fluoride"/>
    <property type="evidence" value="ECO:0007669"/>
    <property type="project" value="UniProtKB-UniRule"/>
</dbReference>
<keyword evidence="7 12" id="KW-0406">Ion transport</keyword>
<evidence type="ECO:0000256" key="5">
    <source>
        <dbReference type="ARBA" id="ARBA00022989"/>
    </source>
</evidence>
<dbReference type="EMBL" id="FNAT01000014">
    <property type="protein sequence ID" value="SDF42238.1"/>
    <property type="molecule type" value="Genomic_DNA"/>
</dbReference>
<dbReference type="GO" id="GO:0005886">
    <property type="term" value="C:plasma membrane"/>
    <property type="evidence" value="ECO:0007669"/>
    <property type="project" value="UniProtKB-SubCell"/>
</dbReference>
<reference evidence="14" key="1">
    <citation type="submission" date="2016-10" db="EMBL/GenBank/DDBJ databases">
        <authorList>
            <person name="Varghese N."/>
            <person name="Submissions S."/>
        </authorList>
    </citation>
    <scope>NUCLEOTIDE SEQUENCE [LARGE SCALE GENOMIC DNA]</scope>
    <source>
        <strain evidence="14">DSM 21424</strain>
    </source>
</reference>
<comment type="activity regulation">
    <text evidence="12">Na(+) is not transported, but it plays an essential structural role and its presence is essential for fluoride channel function.</text>
</comment>
<evidence type="ECO:0000256" key="11">
    <source>
        <dbReference type="ARBA" id="ARBA00035585"/>
    </source>
</evidence>
<evidence type="ECO:0000256" key="9">
    <source>
        <dbReference type="ARBA" id="ARBA00023303"/>
    </source>
</evidence>
<evidence type="ECO:0000313" key="14">
    <source>
        <dbReference type="Proteomes" id="UP000198922"/>
    </source>
</evidence>
<evidence type="ECO:0000313" key="13">
    <source>
        <dbReference type="EMBL" id="SDF42238.1"/>
    </source>
</evidence>
<dbReference type="Proteomes" id="UP000198922">
    <property type="component" value="Unassembled WGS sequence"/>
</dbReference>
<feature type="transmembrane region" description="Helical" evidence="12">
    <location>
        <begin position="25"/>
        <end position="49"/>
    </location>
</feature>
<dbReference type="OrthoDB" id="9806299at2"/>
<evidence type="ECO:0000256" key="1">
    <source>
        <dbReference type="ARBA" id="ARBA00004651"/>
    </source>
</evidence>
<evidence type="ECO:0000256" key="7">
    <source>
        <dbReference type="ARBA" id="ARBA00023065"/>
    </source>
</evidence>
<name>A0A1G7KYB5_9RHOB</name>
<feature type="binding site" evidence="12">
    <location>
        <position position="67"/>
    </location>
    <ligand>
        <name>Na(+)</name>
        <dbReference type="ChEBI" id="CHEBI:29101"/>
        <note>structural</note>
    </ligand>
</feature>
<dbReference type="GO" id="GO:0062054">
    <property type="term" value="F:fluoride channel activity"/>
    <property type="evidence" value="ECO:0007669"/>
    <property type="project" value="UniProtKB-UniRule"/>
</dbReference>
<comment type="subcellular location">
    <subcellularLocation>
        <location evidence="1 12">Cell membrane</location>
        <topology evidence="1 12">Multi-pass membrane protein</topology>
    </subcellularLocation>
</comment>
<keyword evidence="12" id="KW-0479">Metal-binding</keyword>
<keyword evidence="9 12" id="KW-0407">Ion channel</keyword>
<organism evidence="13 14">
    <name type="scientific">Limimaricola pyoseonensis</name>
    <dbReference type="NCBI Taxonomy" id="521013"/>
    <lineage>
        <taxon>Bacteria</taxon>
        <taxon>Pseudomonadati</taxon>
        <taxon>Pseudomonadota</taxon>
        <taxon>Alphaproteobacteria</taxon>
        <taxon>Rhodobacterales</taxon>
        <taxon>Paracoccaceae</taxon>
        <taxon>Limimaricola</taxon>
    </lineage>
</organism>
<keyword evidence="14" id="KW-1185">Reference proteome</keyword>
<dbReference type="GO" id="GO:0046872">
    <property type="term" value="F:metal ion binding"/>
    <property type="evidence" value="ECO:0007669"/>
    <property type="project" value="UniProtKB-KW"/>
</dbReference>
<evidence type="ECO:0000256" key="4">
    <source>
        <dbReference type="ARBA" id="ARBA00022692"/>
    </source>
</evidence>
<dbReference type="InterPro" id="IPR003691">
    <property type="entry name" value="FluC"/>
</dbReference>
<comment type="catalytic activity">
    <reaction evidence="11">
        <text>fluoride(in) = fluoride(out)</text>
        <dbReference type="Rhea" id="RHEA:76159"/>
        <dbReference type="ChEBI" id="CHEBI:17051"/>
    </reaction>
    <physiologicalReaction direction="left-to-right" evidence="11">
        <dbReference type="Rhea" id="RHEA:76160"/>
    </physiologicalReaction>
</comment>
<feature type="binding site" evidence="12">
    <location>
        <position position="70"/>
    </location>
    <ligand>
        <name>Na(+)</name>
        <dbReference type="ChEBI" id="CHEBI:29101"/>
        <note>structural</note>
    </ligand>
</feature>
<feature type="transmembrane region" description="Helical" evidence="12">
    <location>
        <begin position="89"/>
        <end position="113"/>
    </location>
</feature>
<protein>
    <recommendedName>
        <fullName evidence="12">Fluoride-specific ion channel FluC</fullName>
    </recommendedName>
</protein>
<accession>A0A1G7KYB5</accession>
<keyword evidence="8 12" id="KW-0472">Membrane</keyword>
<keyword evidence="2 12" id="KW-1003">Cell membrane</keyword>